<gene>
    <name evidence="3" type="ORF">PZA18_14470</name>
</gene>
<dbReference type="InterPro" id="IPR001036">
    <property type="entry name" value="Acrflvin-R"/>
</dbReference>
<keyword evidence="2" id="KW-1133">Transmembrane helix</keyword>
<evidence type="ECO:0000313" key="4">
    <source>
        <dbReference type="Proteomes" id="UP001172778"/>
    </source>
</evidence>
<feature type="transmembrane region" description="Helical" evidence="2">
    <location>
        <begin position="334"/>
        <end position="352"/>
    </location>
</feature>
<feature type="transmembrane region" description="Helical" evidence="2">
    <location>
        <begin position="386"/>
        <end position="406"/>
    </location>
</feature>
<dbReference type="Pfam" id="PF00873">
    <property type="entry name" value="ACR_tran"/>
    <property type="match status" value="1"/>
</dbReference>
<feature type="transmembrane region" description="Helical" evidence="2">
    <location>
        <begin position="518"/>
        <end position="538"/>
    </location>
</feature>
<sequence length="1031" mass="110675">MNLATWSIRNPIPAILLFVLLTLAGMAGFQKLGIQELPDLDLPTVKLELRQPGAGPAQLETEVARKVENALASMRGLRHIRTQINDGSVLLTVSFALERDLNEALADTKDAVDRIRNELPSELEEPRVSKVMVGPGGAMATYALASNQLDEEALSWLVDDEVAKAVQSVPGVADFTRLGGVRREVQIVLDPLQLNSLGTTAAEVSRALRRVQLEASGGRGQLGEAEQSVRTLATVQRAEELRALPLVLSDGRSLRLDQVATVHDGPAERSQAAVLDGKAAVGFQFWRSKGFDEIRIAKGVDAVLQQLKQRHPHLRIEKVNGTTEHTHEQYEGSMHMLFEGALLAVLVIGLFLRDWRATLIGATALPLSIIPAFAYMQWAGYTLNTITLLALAVVVGILVDDAIVEVENIARHMQGGKSARQATEDAVNEIALAVAATTAALIVVFLPTAFMGGVPGLVFKQFGWTIVISVALSFLVARIITPMMAVWLIKPGQHAQHEDGRTMTIYLKWARWCLQHRGWTLLAGLAFFALSVALLPLLPRGFIPPADRGSTTVSIELPPGASLQQTMALSQQAATAVKDVAGVRTIFIYAGNPSQNLAGEVRRASMVLVLAERGERAAQRAVEQQIRQRLDQLAGARFSLSSGSSGEKLELVLSSSDEAALLHSARELEQQLRGLPFLNNIVSTAGMVRQDIVVRPDASRAAEHGISSMAIADTLRVALQGDRQAALAKLNLDQRQLDIRVLLPAAVRHDLAAIAALNVPSRAGLLPLGSVAEVGLAEGPSQIDRFDRERQVTLTADLSGHALGDALKAAKALPALAQRPTQVKLLESGDAENQAELFAGMSGAMLAGVALLYTVLVLLFKDWFQPFTILSAVPLSVGGAFAALLLTQGQLNLPSLIGLVMLMGIVTKNSILVVDYAIVARQQGMSRSEALLDACHKRAQPITMTTVAMISGLLPLALGFGADASFRQPMAITVIGGLLSSTVMSLLMVPVVFSYVDDLEHGLGRLFRRRAQQQTTPVMASAPTSPHSPTH</sequence>
<dbReference type="SUPFAM" id="SSF82714">
    <property type="entry name" value="Multidrug efflux transporter AcrB TolC docking domain, DN and DC subdomains"/>
    <property type="match status" value="2"/>
</dbReference>
<evidence type="ECO:0000256" key="2">
    <source>
        <dbReference type="SAM" id="Phobius"/>
    </source>
</evidence>
<feature type="transmembrane region" description="Helical" evidence="2">
    <location>
        <begin position="837"/>
        <end position="860"/>
    </location>
</feature>
<feature type="region of interest" description="Disordered" evidence="1">
    <location>
        <begin position="1012"/>
        <end position="1031"/>
    </location>
</feature>
<comment type="caution">
    <text evidence="3">The sequence shown here is derived from an EMBL/GenBank/DDBJ whole genome shotgun (WGS) entry which is preliminary data.</text>
</comment>
<dbReference type="PRINTS" id="PR00702">
    <property type="entry name" value="ACRIFLAVINRP"/>
</dbReference>
<keyword evidence="2" id="KW-0812">Transmembrane</keyword>
<dbReference type="PANTHER" id="PTHR32063:SF77">
    <property type="entry name" value="ACR FAMILY TRANSPORT PROTEIN"/>
    <property type="match status" value="1"/>
</dbReference>
<feature type="transmembrane region" description="Helical" evidence="2">
    <location>
        <begin position="462"/>
        <end position="480"/>
    </location>
</feature>
<dbReference type="EMBL" id="JARRAF010000017">
    <property type="protein sequence ID" value="MDK2125258.1"/>
    <property type="molecule type" value="Genomic_DNA"/>
</dbReference>
<keyword evidence="2" id="KW-0472">Membrane</keyword>
<organism evidence="3 4">
    <name type="scientific">Parachitinimonas caeni</name>
    <dbReference type="NCBI Taxonomy" id="3031301"/>
    <lineage>
        <taxon>Bacteria</taxon>
        <taxon>Pseudomonadati</taxon>
        <taxon>Pseudomonadota</taxon>
        <taxon>Betaproteobacteria</taxon>
        <taxon>Neisseriales</taxon>
        <taxon>Chitinibacteraceae</taxon>
        <taxon>Parachitinimonas</taxon>
    </lineage>
</organism>
<feature type="transmembrane region" description="Helical" evidence="2">
    <location>
        <begin position="893"/>
        <end position="918"/>
    </location>
</feature>
<dbReference type="Gene3D" id="3.30.70.1440">
    <property type="entry name" value="Multidrug efflux transporter AcrB pore domain"/>
    <property type="match status" value="1"/>
</dbReference>
<feature type="transmembrane region" description="Helical" evidence="2">
    <location>
        <begin position="359"/>
        <end position="380"/>
    </location>
</feature>
<protein>
    <submittedName>
        <fullName evidence="3">Efflux RND transporter permease subunit</fullName>
    </submittedName>
</protein>
<reference evidence="3" key="1">
    <citation type="submission" date="2023-03" db="EMBL/GenBank/DDBJ databases">
        <title>Chitinimonas shenzhenensis gen. nov., sp. nov., a novel member of family Burkholderiaceae isolated from activated sludge collected in Shen Zhen, China.</title>
        <authorList>
            <person name="Wang X."/>
        </authorList>
    </citation>
    <scope>NUCLEOTIDE SEQUENCE</scope>
    <source>
        <strain evidence="3">DQS-5</strain>
    </source>
</reference>
<feature type="transmembrane region" description="Helical" evidence="2">
    <location>
        <begin position="427"/>
        <end position="450"/>
    </location>
</feature>
<keyword evidence="4" id="KW-1185">Reference proteome</keyword>
<dbReference type="SUPFAM" id="SSF82866">
    <property type="entry name" value="Multidrug efflux transporter AcrB transmembrane domain"/>
    <property type="match status" value="2"/>
</dbReference>
<feature type="transmembrane region" description="Helical" evidence="2">
    <location>
        <begin position="867"/>
        <end position="887"/>
    </location>
</feature>
<feature type="transmembrane region" description="Helical" evidence="2">
    <location>
        <begin position="970"/>
        <end position="996"/>
    </location>
</feature>
<dbReference type="SUPFAM" id="SSF82693">
    <property type="entry name" value="Multidrug efflux transporter AcrB pore domain, PN1, PN2, PC1 and PC2 subdomains"/>
    <property type="match status" value="3"/>
</dbReference>
<name>A0ABT7E1P7_9NEIS</name>
<dbReference type="InterPro" id="IPR027463">
    <property type="entry name" value="AcrB_DN_DC_subdom"/>
</dbReference>
<dbReference type="Gene3D" id="3.30.70.1430">
    <property type="entry name" value="Multidrug efflux transporter AcrB pore domain"/>
    <property type="match status" value="2"/>
</dbReference>
<dbReference type="PANTHER" id="PTHR32063">
    <property type="match status" value="1"/>
</dbReference>
<dbReference type="Proteomes" id="UP001172778">
    <property type="component" value="Unassembled WGS sequence"/>
</dbReference>
<evidence type="ECO:0000313" key="3">
    <source>
        <dbReference type="EMBL" id="MDK2125258.1"/>
    </source>
</evidence>
<evidence type="ECO:0000256" key="1">
    <source>
        <dbReference type="SAM" id="MobiDB-lite"/>
    </source>
</evidence>
<dbReference type="Gene3D" id="3.30.70.1320">
    <property type="entry name" value="Multidrug efflux transporter AcrB pore domain like"/>
    <property type="match status" value="1"/>
</dbReference>
<proteinExistence type="predicted"/>
<accession>A0ABT7E1P7</accession>
<dbReference type="Gene3D" id="1.20.1640.10">
    <property type="entry name" value="Multidrug efflux transporter AcrB transmembrane domain"/>
    <property type="match status" value="2"/>
</dbReference>
<feature type="transmembrane region" description="Helical" evidence="2">
    <location>
        <begin position="939"/>
        <end position="958"/>
    </location>
</feature>
<dbReference type="RefSeq" id="WP_284101571.1">
    <property type="nucleotide sequence ID" value="NZ_JARRAF010000017.1"/>
</dbReference>
<dbReference type="Gene3D" id="3.30.2090.10">
    <property type="entry name" value="Multidrug efflux transporter AcrB TolC docking domain, DN and DC subdomains"/>
    <property type="match status" value="2"/>
</dbReference>